<protein>
    <submittedName>
        <fullName evidence="2">Uncharacterized protein</fullName>
    </submittedName>
</protein>
<sequence length="132" mass="14343">MDRTADARVALFSVIGRQHDQSAPLMRSQYPAGQVAAAPFPPTRNPFNAKGRTIYSADAHTTSKQRTPCHSPYGQNQGTKKHPFSIPATPPRGSSGTESEPSSSPSPSDLGVWSEEEQEMFDMYMNIDACDA</sequence>
<dbReference type="VEuPathDB" id="FungiDB:PC9H_003553"/>
<feature type="compositionally biased region" description="Polar residues" evidence="1">
    <location>
        <begin position="59"/>
        <end position="78"/>
    </location>
</feature>
<comment type="caution">
    <text evidence="2">The sequence shown here is derived from an EMBL/GenBank/DDBJ whole genome shotgun (WGS) entry which is preliminary data.</text>
</comment>
<feature type="region of interest" description="Disordered" evidence="1">
    <location>
        <begin position="36"/>
        <end position="117"/>
    </location>
</feature>
<proteinExistence type="predicted"/>
<evidence type="ECO:0000313" key="3">
    <source>
        <dbReference type="Proteomes" id="UP000623687"/>
    </source>
</evidence>
<keyword evidence="3" id="KW-1185">Reference proteome</keyword>
<gene>
    <name evidence="2" type="ORF">PC9H_003553</name>
</gene>
<name>A0A8H6ZYK2_PLEOS</name>
<accession>A0A8H6ZYK2</accession>
<evidence type="ECO:0000313" key="2">
    <source>
        <dbReference type="EMBL" id="KAF7436720.1"/>
    </source>
</evidence>
<dbReference type="AlphaFoldDB" id="A0A8H6ZYK2"/>
<feature type="compositionally biased region" description="Low complexity" evidence="1">
    <location>
        <begin position="91"/>
        <end position="108"/>
    </location>
</feature>
<dbReference type="EMBL" id="JACETU010000002">
    <property type="protein sequence ID" value="KAF7436720.1"/>
    <property type="molecule type" value="Genomic_DNA"/>
</dbReference>
<reference evidence="2" key="1">
    <citation type="submission" date="2019-07" db="EMBL/GenBank/DDBJ databases">
        <authorList>
            <person name="Palmer J.M."/>
        </authorList>
    </citation>
    <scope>NUCLEOTIDE SEQUENCE</scope>
    <source>
        <strain evidence="2">PC9</strain>
    </source>
</reference>
<organism evidence="2 3">
    <name type="scientific">Pleurotus ostreatus</name>
    <name type="common">Oyster mushroom</name>
    <name type="synonym">White-rot fungus</name>
    <dbReference type="NCBI Taxonomy" id="5322"/>
    <lineage>
        <taxon>Eukaryota</taxon>
        <taxon>Fungi</taxon>
        <taxon>Dikarya</taxon>
        <taxon>Basidiomycota</taxon>
        <taxon>Agaricomycotina</taxon>
        <taxon>Agaricomycetes</taxon>
        <taxon>Agaricomycetidae</taxon>
        <taxon>Agaricales</taxon>
        <taxon>Pleurotineae</taxon>
        <taxon>Pleurotaceae</taxon>
        <taxon>Pleurotus</taxon>
    </lineage>
</organism>
<dbReference type="GeneID" id="59373371"/>
<dbReference type="OrthoDB" id="10309978at2759"/>
<dbReference type="RefSeq" id="XP_036634619.1">
    <property type="nucleotide sequence ID" value="XM_036773146.1"/>
</dbReference>
<dbReference type="Proteomes" id="UP000623687">
    <property type="component" value="Unassembled WGS sequence"/>
</dbReference>
<evidence type="ECO:0000256" key="1">
    <source>
        <dbReference type="SAM" id="MobiDB-lite"/>
    </source>
</evidence>